<feature type="compositionally biased region" description="Basic and acidic residues" evidence="7">
    <location>
        <begin position="225"/>
        <end position="287"/>
    </location>
</feature>
<protein>
    <recommendedName>
        <fullName evidence="6">RNA-binding protein KhpB</fullName>
    </recommendedName>
    <alternativeName>
        <fullName evidence="6">RNA-binding protein EloR</fullName>
    </alternativeName>
</protein>
<dbReference type="GO" id="GO:0005737">
    <property type="term" value="C:cytoplasm"/>
    <property type="evidence" value="ECO:0007669"/>
    <property type="project" value="UniProtKB-SubCell"/>
</dbReference>
<evidence type="ECO:0000256" key="3">
    <source>
        <dbReference type="ARBA" id="ARBA00022960"/>
    </source>
</evidence>
<dbReference type="InterPro" id="IPR001374">
    <property type="entry name" value="R3H_dom"/>
</dbReference>
<dbReference type="InterPro" id="IPR015946">
    <property type="entry name" value="KH_dom-like_a/b"/>
</dbReference>
<dbReference type="Pfam" id="PF13083">
    <property type="entry name" value="KH_KhpA-B"/>
    <property type="match status" value="1"/>
</dbReference>
<dbReference type="InterPro" id="IPR038008">
    <property type="entry name" value="Jag_KH"/>
</dbReference>
<dbReference type="Pfam" id="PF01424">
    <property type="entry name" value="R3H"/>
    <property type="match status" value="1"/>
</dbReference>
<feature type="domain" description="R3H" evidence="8">
    <location>
        <begin position="143"/>
        <end position="209"/>
    </location>
</feature>
<dbReference type="InterPro" id="IPR039247">
    <property type="entry name" value="KhpB"/>
</dbReference>
<keyword evidence="5 6" id="KW-0961">Cell wall biogenesis/degradation</keyword>
<dbReference type="Gene3D" id="3.30.30.80">
    <property type="entry name" value="probable RNA-binding protein from clostridium symbiosum atcc 14940"/>
    <property type="match status" value="1"/>
</dbReference>
<dbReference type="Proteomes" id="UP000463470">
    <property type="component" value="Unassembled WGS sequence"/>
</dbReference>
<organism evidence="9 10">
    <name type="scientific">Heliomicrobium undosum</name>
    <dbReference type="NCBI Taxonomy" id="121734"/>
    <lineage>
        <taxon>Bacteria</taxon>
        <taxon>Bacillati</taxon>
        <taxon>Bacillota</taxon>
        <taxon>Clostridia</taxon>
        <taxon>Eubacteriales</taxon>
        <taxon>Heliobacteriaceae</taxon>
        <taxon>Heliomicrobium</taxon>
    </lineage>
</organism>
<feature type="region of interest" description="Disordered" evidence="7">
    <location>
        <begin position="206"/>
        <end position="304"/>
    </location>
</feature>
<dbReference type="PROSITE" id="PS51061">
    <property type="entry name" value="R3H"/>
    <property type="match status" value="1"/>
</dbReference>
<keyword evidence="3 6" id="KW-0133">Cell shape</keyword>
<comment type="function">
    <text evidence="6">A probable RNA chaperone. Forms a complex with KhpA which binds to cellular RNA and controls its expression. Plays a role in peptidoglycan (PG) homeostasis and cell length regulation.</text>
</comment>
<dbReference type="CDD" id="cd02414">
    <property type="entry name" value="KH-II_Jag"/>
    <property type="match status" value="1"/>
</dbReference>
<gene>
    <name evidence="6" type="primary">khpB</name>
    <name evidence="6" type="synonym">eloR</name>
    <name evidence="9" type="ORF">GTO91_08110</name>
</gene>
<accession>A0A845L202</accession>
<keyword evidence="1 6" id="KW-0963">Cytoplasm</keyword>
<dbReference type="CDD" id="cd02644">
    <property type="entry name" value="R3H_jag"/>
    <property type="match status" value="1"/>
</dbReference>
<evidence type="ECO:0000313" key="9">
    <source>
        <dbReference type="EMBL" id="MZP29666.1"/>
    </source>
</evidence>
<sequence length="304" mass="35211">MSQPIVLEKTAKTVEEALRAALTELKLEEKDVEVLVLEEPSKGFLGLIGTRPARVRITVKPDPMRDAIRFIQDIFRVMGIQAEIKPEWRDSTLFIGFSGDDLGILIGRRGDTLDSLQYLVNLAVNRQGPERVRILLDVENYRQRREETLVRLAKRLSEKVKRTGVKVVLEPMSPQERRIIHTTLQGDPRVVTYSEGEEPFRKVVIGPKMDAKRPRTEGFGAPRWGDNRRPRAVRPENREQRDSRDHHDNRENREQREISAVRENRSDIRAENRADNRELRNVADQRFGKPRPRLYSVGDDTVKE</sequence>
<dbReference type="EMBL" id="WXEY01000006">
    <property type="protein sequence ID" value="MZP29666.1"/>
    <property type="molecule type" value="Genomic_DNA"/>
</dbReference>
<evidence type="ECO:0000256" key="6">
    <source>
        <dbReference type="HAMAP-Rule" id="MF_00867"/>
    </source>
</evidence>
<comment type="similarity">
    <text evidence="6">Belongs to the KhpB RNA-binding protein family.</text>
</comment>
<evidence type="ECO:0000256" key="7">
    <source>
        <dbReference type="SAM" id="MobiDB-lite"/>
    </source>
</evidence>
<dbReference type="InterPro" id="IPR038247">
    <property type="entry name" value="Jag_N_dom_sf"/>
</dbReference>
<dbReference type="InterPro" id="IPR032782">
    <property type="entry name" value="KhpB_N"/>
</dbReference>
<dbReference type="GO" id="GO:0003723">
    <property type="term" value="F:RNA binding"/>
    <property type="evidence" value="ECO:0007669"/>
    <property type="project" value="UniProtKB-UniRule"/>
</dbReference>
<dbReference type="NCBIfam" id="NF041568">
    <property type="entry name" value="Jag_EloR"/>
    <property type="match status" value="1"/>
</dbReference>
<keyword evidence="2 6" id="KW-0694">RNA-binding</keyword>
<evidence type="ECO:0000256" key="4">
    <source>
        <dbReference type="ARBA" id="ARBA00023186"/>
    </source>
</evidence>
<evidence type="ECO:0000256" key="5">
    <source>
        <dbReference type="ARBA" id="ARBA00023316"/>
    </source>
</evidence>
<evidence type="ECO:0000256" key="2">
    <source>
        <dbReference type="ARBA" id="ARBA00022884"/>
    </source>
</evidence>
<dbReference type="SMART" id="SM01245">
    <property type="entry name" value="Jag_N"/>
    <property type="match status" value="1"/>
</dbReference>
<dbReference type="PANTHER" id="PTHR35800:SF1">
    <property type="entry name" value="RNA-BINDING PROTEIN KHPB"/>
    <property type="match status" value="1"/>
</dbReference>
<keyword evidence="10" id="KW-1185">Reference proteome</keyword>
<name>A0A845L202_9FIRM</name>
<comment type="subcellular location">
    <subcellularLocation>
        <location evidence="6">Cytoplasm</location>
    </subcellularLocation>
</comment>
<dbReference type="InterPro" id="IPR036867">
    <property type="entry name" value="R3H_dom_sf"/>
</dbReference>
<comment type="domain">
    <text evidence="6">Has an N-terminal Jag-N domain and 2 RNA-binding domains (KH and R3H).</text>
</comment>
<dbReference type="Pfam" id="PF14804">
    <property type="entry name" value="Jag_N"/>
    <property type="match status" value="1"/>
</dbReference>
<dbReference type="GO" id="GO:0009252">
    <property type="term" value="P:peptidoglycan biosynthetic process"/>
    <property type="evidence" value="ECO:0007669"/>
    <property type="project" value="UniProtKB-UniRule"/>
</dbReference>
<dbReference type="GO" id="GO:0071555">
    <property type="term" value="P:cell wall organization"/>
    <property type="evidence" value="ECO:0007669"/>
    <property type="project" value="UniProtKB-KW"/>
</dbReference>
<dbReference type="InterPro" id="IPR034079">
    <property type="entry name" value="R3H_KhpB"/>
</dbReference>
<dbReference type="AlphaFoldDB" id="A0A845L202"/>
<dbReference type="PANTHER" id="PTHR35800">
    <property type="entry name" value="PROTEIN JAG"/>
    <property type="match status" value="1"/>
</dbReference>
<dbReference type="GO" id="GO:0008360">
    <property type="term" value="P:regulation of cell shape"/>
    <property type="evidence" value="ECO:0007669"/>
    <property type="project" value="UniProtKB-KW"/>
</dbReference>
<dbReference type="Gene3D" id="3.30.300.20">
    <property type="match status" value="1"/>
</dbReference>
<comment type="caution">
    <text evidence="9">The sequence shown here is derived from an EMBL/GenBank/DDBJ whole genome shotgun (WGS) entry which is preliminary data.</text>
</comment>
<feature type="region of interest" description="Jag_N domain" evidence="6">
    <location>
        <begin position="8"/>
        <end position="58"/>
    </location>
</feature>
<dbReference type="SMART" id="SM00393">
    <property type="entry name" value="R3H"/>
    <property type="match status" value="1"/>
</dbReference>
<dbReference type="SUPFAM" id="SSF82708">
    <property type="entry name" value="R3H domain"/>
    <property type="match status" value="1"/>
</dbReference>
<evidence type="ECO:0000313" key="10">
    <source>
        <dbReference type="Proteomes" id="UP000463470"/>
    </source>
</evidence>
<keyword evidence="4 6" id="KW-0143">Chaperone</keyword>
<evidence type="ECO:0000256" key="1">
    <source>
        <dbReference type="ARBA" id="ARBA00022490"/>
    </source>
</evidence>
<dbReference type="OrthoDB" id="9794483at2"/>
<comment type="subunit">
    <text evidence="6">Forms a complex with KhpA.</text>
</comment>
<dbReference type="HAMAP" id="MF_00867">
    <property type="entry name" value="KhpB"/>
    <property type="match status" value="1"/>
</dbReference>
<dbReference type="Gene3D" id="3.30.1370.50">
    <property type="entry name" value="R3H-like domain"/>
    <property type="match status" value="1"/>
</dbReference>
<evidence type="ECO:0000259" key="8">
    <source>
        <dbReference type="PROSITE" id="PS51061"/>
    </source>
</evidence>
<reference evidence="9 10" key="1">
    <citation type="submission" date="2020-01" db="EMBL/GenBank/DDBJ databases">
        <title>Whole-genome sequence of Heliobacterium undosum DSM 13378.</title>
        <authorList>
            <person name="Kyndt J.A."/>
            <person name="Meyer T.E."/>
        </authorList>
    </citation>
    <scope>NUCLEOTIDE SEQUENCE [LARGE SCALE GENOMIC DNA]</scope>
    <source>
        <strain evidence="9 10">DSM 13378</strain>
    </source>
</reference>
<proteinExistence type="inferred from homology"/>